<evidence type="ECO:0000313" key="3">
    <source>
        <dbReference type="Proteomes" id="UP001165063"/>
    </source>
</evidence>
<keyword evidence="1" id="KW-0472">Membrane</keyword>
<dbReference type="InterPro" id="IPR037504">
    <property type="entry name" value="PSI_induc_2"/>
</dbReference>
<dbReference type="AlphaFoldDB" id="A0A9W6T0P6"/>
<dbReference type="GO" id="GO:0005935">
    <property type="term" value="C:cellular bud neck"/>
    <property type="evidence" value="ECO:0007669"/>
    <property type="project" value="TreeGrafter"/>
</dbReference>
<proteinExistence type="predicted"/>
<dbReference type="Proteomes" id="UP001165063">
    <property type="component" value="Unassembled WGS sequence"/>
</dbReference>
<evidence type="ECO:0000313" key="2">
    <source>
        <dbReference type="EMBL" id="GME68714.1"/>
    </source>
</evidence>
<dbReference type="PANTHER" id="PTHR40018">
    <property type="entry name" value="[PSI+] INDUCTION PROTEIN 2"/>
    <property type="match status" value="1"/>
</dbReference>
<comment type="caution">
    <text evidence="2">The sequence shown here is derived from an EMBL/GenBank/DDBJ whole genome shotgun (WGS) entry which is preliminary data.</text>
</comment>
<dbReference type="GO" id="GO:0005886">
    <property type="term" value="C:plasma membrane"/>
    <property type="evidence" value="ECO:0007669"/>
    <property type="project" value="TreeGrafter"/>
</dbReference>
<gene>
    <name evidence="2" type="ORF">Amon01_000905900</name>
</gene>
<keyword evidence="3" id="KW-1185">Reference proteome</keyword>
<protein>
    <submittedName>
        <fullName evidence="2">Unnamed protein product</fullName>
    </submittedName>
</protein>
<dbReference type="PANTHER" id="PTHR40018:SF1">
    <property type="entry name" value="[PSI+] INDUCTION PROTEIN 2"/>
    <property type="match status" value="1"/>
</dbReference>
<dbReference type="OrthoDB" id="3980401at2759"/>
<name>A0A9W6T0P6_AMBMO</name>
<evidence type="ECO:0000256" key="1">
    <source>
        <dbReference type="SAM" id="Phobius"/>
    </source>
</evidence>
<dbReference type="EMBL" id="BSXU01009318">
    <property type="protein sequence ID" value="GME68714.1"/>
    <property type="molecule type" value="Genomic_DNA"/>
</dbReference>
<organism evidence="2 3">
    <name type="scientific">Ambrosiozyma monospora</name>
    <name type="common">Yeast</name>
    <name type="synonym">Endomycopsis monosporus</name>
    <dbReference type="NCBI Taxonomy" id="43982"/>
    <lineage>
        <taxon>Eukaryota</taxon>
        <taxon>Fungi</taxon>
        <taxon>Dikarya</taxon>
        <taxon>Ascomycota</taxon>
        <taxon>Saccharomycotina</taxon>
        <taxon>Pichiomycetes</taxon>
        <taxon>Pichiales</taxon>
        <taxon>Pichiaceae</taxon>
        <taxon>Ambrosiozyma</taxon>
    </lineage>
</organism>
<reference evidence="2" key="1">
    <citation type="submission" date="2023-04" db="EMBL/GenBank/DDBJ databases">
        <title>Ambrosiozyma monospora NBRC 1965.</title>
        <authorList>
            <person name="Ichikawa N."/>
            <person name="Sato H."/>
            <person name="Tonouchi N."/>
        </authorList>
    </citation>
    <scope>NUCLEOTIDE SEQUENCE</scope>
    <source>
        <strain evidence="2">NBRC 1965</strain>
    </source>
</reference>
<feature type="transmembrane region" description="Helical" evidence="1">
    <location>
        <begin position="78"/>
        <end position="102"/>
    </location>
</feature>
<keyword evidence="1" id="KW-0812">Transmembrane</keyword>
<sequence length="145" mass="16154">MFIPEFIKENFNLESFTSSAKDSLCPAKIISSLTSQDSNNSDDYSYSNSNFFRRDLSSSIDDSKSKWNDCMDKQWCKIIAIICIVIGSILILWILSMIVQILCCGVKCVQALCCNCCCCSGSSNRARSAPPPQTIIVEKPIPMQQ</sequence>
<keyword evidence="1" id="KW-1133">Transmembrane helix</keyword>
<accession>A0A9W6T0P6</accession>